<dbReference type="GO" id="GO:0003677">
    <property type="term" value="F:DNA binding"/>
    <property type="evidence" value="ECO:0007669"/>
    <property type="project" value="UniProtKB-KW"/>
</dbReference>
<dbReference type="Pfam" id="PF00392">
    <property type="entry name" value="GntR"/>
    <property type="match status" value="1"/>
</dbReference>
<accession>A0A366X5V0</accession>
<evidence type="ECO:0000313" key="5">
    <source>
        <dbReference type="EMBL" id="RBW60493.1"/>
    </source>
</evidence>
<dbReference type="Gene3D" id="1.10.10.10">
    <property type="entry name" value="Winged helix-like DNA-binding domain superfamily/Winged helix DNA-binding domain"/>
    <property type="match status" value="1"/>
</dbReference>
<dbReference type="InterPro" id="IPR000524">
    <property type="entry name" value="Tscrpt_reg_HTH_GntR"/>
</dbReference>
<evidence type="ECO:0000313" key="6">
    <source>
        <dbReference type="Proteomes" id="UP000252706"/>
    </source>
</evidence>
<dbReference type="InterPro" id="IPR008920">
    <property type="entry name" value="TF_FadR/GntR_C"/>
</dbReference>
<organism evidence="5 6">
    <name type="scientific">Phaeobacter gallaeciensis</name>
    <dbReference type="NCBI Taxonomy" id="60890"/>
    <lineage>
        <taxon>Bacteria</taxon>
        <taxon>Pseudomonadati</taxon>
        <taxon>Pseudomonadota</taxon>
        <taxon>Alphaproteobacteria</taxon>
        <taxon>Rhodobacterales</taxon>
        <taxon>Roseobacteraceae</taxon>
        <taxon>Phaeobacter</taxon>
    </lineage>
</organism>
<dbReference type="OrthoDB" id="8638122at2"/>
<sequence length="236" mass="26216">MKDTSKQRKAELYAHLKSAVMTLELRPGADLDEASLSEDFSLSRTPLREVFRQLAGEGYLDLRENRGARVSEMSHTTLRDFFLAAPMVYGAVLQLAAQNARPEQIVDLKAAQEDFKAALHRGDGAARAMANNRFHEVTGEMADNIYLMPSFQRLLIDHARISMTFYRPQDARMADNVSEASAQHDAIIAAIEVKDATAAAQLAIDHWNLSRDQIELFVMPAGLDMPLGTMARKTPA</sequence>
<dbReference type="EMBL" id="QOCE01000011">
    <property type="protein sequence ID" value="RBW60493.1"/>
    <property type="molecule type" value="Genomic_DNA"/>
</dbReference>
<dbReference type="AlphaFoldDB" id="A0A366X5V0"/>
<dbReference type="InterPro" id="IPR036388">
    <property type="entry name" value="WH-like_DNA-bd_sf"/>
</dbReference>
<evidence type="ECO:0000256" key="1">
    <source>
        <dbReference type="ARBA" id="ARBA00023015"/>
    </source>
</evidence>
<keyword evidence="3" id="KW-0804">Transcription</keyword>
<dbReference type="SUPFAM" id="SSF46785">
    <property type="entry name" value="Winged helix' DNA-binding domain"/>
    <property type="match status" value="1"/>
</dbReference>
<dbReference type="Gene3D" id="1.20.120.530">
    <property type="entry name" value="GntR ligand-binding domain-like"/>
    <property type="match status" value="1"/>
</dbReference>
<feature type="domain" description="HTH gntR-type" evidence="4">
    <location>
        <begin position="6"/>
        <end position="73"/>
    </location>
</feature>
<keyword evidence="1" id="KW-0805">Transcription regulation</keyword>
<keyword evidence="2" id="KW-0238">DNA-binding</keyword>
<dbReference type="Proteomes" id="UP000252706">
    <property type="component" value="Unassembled WGS sequence"/>
</dbReference>
<dbReference type="InterPro" id="IPR011711">
    <property type="entry name" value="GntR_C"/>
</dbReference>
<evidence type="ECO:0000259" key="4">
    <source>
        <dbReference type="PROSITE" id="PS50949"/>
    </source>
</evidence>
<evidence type="ECO:0000256" key="3">
    <source>
        <dbReference type="ARBA" id="ARBA00023163"/>
    </source>
</evidence>
<dbReference type="PROSITE" id="PS50949">
    <property type="entry name" value="HTH_GNTR"/>
    <property type="match status" value="1"/>
</dbReference>
<dbReference type="SMART" id="SM00895">
    <property type="entry name" value="FCD"/>
    <property type="match status" value="1"/>
</dbReference>
<dbReference type="InterPro" id="IPR036390">
    <property type="entry name" value="WH_DNA-bd_sf"/>
</dbReference>
<name>A0A366X5V0_9RHOB</name>
<dbReference type="PANTHER" id="PTHR43537">
    <property type="entry name" value="TRANSCRIPTIONAL REGULATOR, GNTR FAMILY"/>
    <property type="match status" value="1"/>
</dbReference>
<reference evidence="5 6" key="1">
    <citation type="submission" date="2018-07" db="EMBL/GenBank/DDBJ databases">
        <title>Modular assembly of carbohydrate-degrading microbial communities in the ocean.</title>
        <authorList>
            <person name="Enke T.N."/>
            <person name="Datta M.S."/>
            <person name="Schwartzman J.A."/>
            <person name="Cermak N."/>
            <person name="Schmitz D.A."/>
            <person name="Barrere J."/>
            <person name="Cordero O.X."/>
        </authorList>
    </citation>
    <scope>NUCLEOTIDE SEQUENCE [LARGE SCALE GENOMIC DNA]</scope>
    <source>
        <strain evidence="5 6">C3M10</strain>
    </source>
</reference>
<dbReference type="SMART" id="SM00345">
    <property type="entry name" value="HTH_GNTR"/>
    <property type="match status" value="1"/>
</dbReference>
<comment type="caution">
    <text evidence="5">The sequence shown here is derived from an EMBL/GenBank/DDBJ whole genome shotgun (WGS) entry which is preliminary data.</text>
</comment>
<dbReference type="Pfam" id="PF07729">
    <property type="entry name" value="FCD"/>
    <property type="match status" value="1"/>
</dbReference>
<dbReference type="GO" id="GO:0003700">
    <property type="term" value="F:DNA-binding transcription factor activity"/>
    <property type="evidence" value="ECO:0007669"/>
    <property type="project" value="InterPro"/>
</dbReference>
<protein>
    <submittedName>
        <fullName evidence="5">GntR family transcriptional regulator</fullName>
    </submittedName>
</protein>
<dbReference type="PANTHER" id="PTHR43537:SF53">
    <property type="entry name" value="HTH-TYPE TRANSCRIPTIONAL REPRESSOR NANR"/>
    <property type="match status" value="1"/>
</dbReference>
<dbReference type="SUPFAM" id="SSF48008">
    <property type="entry name" value="GntR ligand-binding domain-like"/>
    <property type="match status" value="1"/>
</dbReference>
<proteinExistence type="predicted"/>
<evidence type="ECO:0000256" key="2">
    <source>
        <dbReference type="ARBA" id="ARBA00023125"/>
    </source>
</evidence>
<gene>
    <name evidence="5" type="ORF">DS909_03445</name>
</gene>
<dbReference type="RefSeq" id="WP_113822045.1">
    <property type="nucleotide sequence ID" value="NZ_QOCE01000011.1"/>
</dbReference>